<feature type="domain" description="Cadherin N-terminal" evidence="5">
    <location>
        <begin position="29"/>
        <end position="76"/>
    </location>
</feature>
<evidence type="ECO:0000256" key="2">
    <source>
        <dbReference type="ARBA" id="ARBA00023136"/>
    </source>
</evidence>
<reference evidence="6" key="2">
    <citation type="submission" date="2025-08" db="UniProtKB">
        <authorList>
            <consortium name="Ensembl"/>
        </authorList>
    </citation>
    <scope>IDENTIFICATION</scope>
</reference>
<name>A0A672FTA3_SALFA</name>
<keyword evidence="7" id="KW-1185">Reference proteome</keyword>
<keyword evidence="2" id="KW-0472">Membrane</keyword>
<evidence type="ECO:0000313" key="6">
    <source>
        <dbReference type="Ensembl" id="ENSSFAP00005007980.1"/>
    </source>
</evidence>
<reference evidence="6" key="1">
    <citation type="submission" date="2019-06" db="EMBL/GenBank/DDBJ databases">
        <authorList>
            <consortium name="Wellcome Sanger Institute Data Sharing"/>
        </authorList>
    </citation>
    <scope>NUCLEOTIDE SEQUENCE [LARGE SCALE GENOMIC DNA]</scope>
</reference>
<evidence type="ECO:0000256" key="3">
    <source>
        <dbReference type="ARBA" id="ARBA00023180"/>
    </source>
</evidence>
<comment type="subcellular location">
    <subcellularLocation>
        <location evidence="1">Membrane</location>
    </subcellularLocation>
</comment>
<keyword evidence="3" id="KW-0325">Glycoprotein</keyword>
<dbReference type="InParanoid" id="A0A672FTA3"/>
<sequence length="77" mass="8553">MGARGQRVRWRGALWFIVILCHVHGVSSQVKYSIPEEIKVGSVVGNVAKDLGLDITSNRRFRVVSESANALFNVNQD</sequence>
<evidence type="ECO:0000259" key="5">
    <source>
        <dbReference type="Pfam" id="PF08266"/>
    </source>
</evidence>
<dbReference type="Ensembl" id="ENSSFAT00005008380.1">
    <property type="protein sequence ID" value="ENSSFAP00005007980.1"/>
    <property type="gene ID" value="ENSSFAG00005004708.1"/>
</dbReference>
<feature type="chain" id="PRO_5025455140" description="Cadherin N-terminal domain-containing protein" evidence="4">
    <location>
        <begin position="29"/>
        <end position="77"/>
    </location>
</feature>
<dbReference type="GO" id="GO:0005509">
    <property type="term" value="F:calcium ion binding"/>
    <property type="evidence" value="ECO:0007669"/>
    <property type="project" value="InterPro"/>
</dbReference>
<organism evidence="6 7">
    <name type="scientific">Salarias fasciatus</name>
    <name type="common">Jewelled blenny</name>
    <name type="synonym">Blennius fasciatus</name>
    <dbReference type="NCBI Taxonomy" id="181472"/>
    <lineage>
        <taxon>Eukaryota</taxon>
        <taxon>Metazoa</taxon>
        <taxon>Chordata</taxon>
        <taxon>Craniata</taxon>
        <taxon>Vertebrata</taxon>
        <taxon>Euteleostomi</taxon>
        <taxon>Actinopterygii</taxon>
        <taxon>Neopterygii</taxon>
        <taxon>Teleostei</taxon>
        <taxon>Neoteleostei</taxon>
        <taxon>Acanthomorphata</taxon>
        <taxon>Ovalentaria</taxon>
        <taxon>Blenniimorphae</taxon>
        <taxon>Blenniiformes</taxon>
        <taxon>Blennioidei</taxon>
        <taxon>Blenniidae</taxon>
        <taxon>Salariinae</taxon>
        <taxon>Salarias</taxon>
    </lineage>
</organism>
<evidence type="ECO:0000256" key="1">
    <source>
        <dbReference type="ARBA" id="ARBA00004370"/>
    </source>
</evidence>
<dbReference type="AlphaFoldDB" id="A0A672FTA3"/>
<feature type="signal peptide" evidence="4">
    <location>
        <begin position="1"/>
        <end position="28"/>
    </location>
</feature>
<evidence type="ECO:0000313" key="7">
    <source>
        <dbReference type="Proteomes" id="UP000472267"/>
    </source>
</evidence>
<dbReference type="OMA" id="WAYWSIA"/>
<dbReference type="Gene3D" id="2.60.40.60">
    <property type="entry name" value="Cadherins"/>
    <property type="match status" value="1"/>
</dbReference>
<accession>A0A672FTA3</accession>
<protein>
    <recommendedName>
        <fullName evidence="5">Cadherin N-terminal domain-containing protein</fullName>
    </recommendedName>
</protein>
<dbReference type="SUPFAM" id="SSF49313">
    <property type="entry name" value="Cadherin-like"/>
    <property type="match status" value="1"/>
</dbReference>
<dbReference type="GO" id="GO:0016020">
    <property type="term" value="C:membrane"/>
    <property type="evidence" value="ECO:0007669"/>
    <property type="project" value="UniProtKB-SubCell"/>
</dbReference>
<dbReference type="InterPro" id="IPR015919">
    <property type="entry name" value="Cadherin-like_sf"/>
</dbReference>
<proteinExistence type="predicted"/>
<dbReference type="Proteomes" id="UP000472267">
    <property type="component" value="Chromosome 2"/>
</dbReference>
<dbReference type="InterPro" id="IPR013164">
    <property type="entry name" value="Cadherin_N"/>
</dbReference>
<evidence type="ECO:0000256" key="4">
    <source>
        <dbReference type="SAM" id="SignalP"/>
    </source>
</evidence>
<reference evidence="6" key="3">
    <citation type="submission" date="2025-09" db="UniProtKB">
        <authorList>
            <consortium name="Ensembl"/>
        </authorList>
    </citation>
    <scope>IDENTIFICATION</scope>
</reference>
<dbReference type="Pfam" id="PF08266">
    <property type="entry name" value="Cadherin_2"/>
    <property type="match status" value="1"/>
</dbReference>
<keyword evidence="4" id="KW-0732">Signal</keyword>